<name>A0A0P5BX16_9CRUS</name>
<dbReference type="AlphaFoldDB" id="A0A0P5BX16"/>
<organism evidence="1 2">
    <name type="scientific">Daphnia magna</name>
    <dbReference type="NCBI Taxonomy" id="35525"/>
    <lineage>
        <taxon>Eukaryota</taxon>
        <taxon>Metazoa</taxon>
        <taxon>Ecdysozoa</taxon>
        <taxon>Arthropoda</taxon>
        <taxon>Crustacea</taxon>
        <taxon>Branchiopoda</taxon>
        <taxon>Diplostraca</taxon>
        <taxon>Cladocera</taxon>
        <taxon>Anomopoda</taxon>
        <taxon>Daphniidae</taxon>
        <taxon>Daphnia</taxon>
    </lineage>
</organism>
<evidence type="ECO:0000313" key="1">
    <source>
        <dbReference type="EMBL" id="KZS15915.1"/>
    </source>
</evidence>
<proteinExistence type="predicted"/>
<reference evidence="1 2" key="1">
    <citation type="submission" date="2016-03" db="EMBL/GenBank/DDBJ databases">
        <title>EvidentialGene: Evidence-directed Construction of Genes on Genomes.</title>
        <authorList>
            <person name="Gilbert D.G."/>
            <person name="Choi J.-H."/>
            <person name="Mockaitis K."/>
            <person name="Colbourne J."/>
            <person name="Pfrender M."/>
        </authorList>
    </citation>
    <scope>NUCLEOTIDE SEQUENCE [LARGE SCALE GENOMIC DNA]</scope>
    <source>
        <strain evidence="1 2">Xinb3</strain>
        <tissue evidence="1">Complete organism</tissue>
    </source>
</reference>
<comment type="caution">
    <text evidence="1">The sequence shown here is derived from an EMBL/GenBank/DDBJ whole genome shotgun (WGS) entry which is preliminary data.</text>
</comment>
<keyword evidence="2" id="KW-1185">Reference proteome</keyword>
<gene>
    <name evidence="1" type="ORF">APZ42_018338</name>
</gene>
<dbReference type="EMBL" id="LRGB01000781">
    <property type="protein sequence ID" value="KZS15915.1"/>
    <property type="molecule type" value="Genomic_DNA"/>
</dbReference>
<sequence length="68" mass="7538">MNSISRFVDKWLEFTSFFYCIFSFLNRGIVWPMLACGLSISLHALGGTAQSLAFTLSPPTFATLSGRL</sequence>
<accession>A0A0P5BX16</accession>
<protein>
    <submittedName>
        <fullName evidence="1">Uncharacterized protein</fullName>
    </submittedName>
</protein>
<dbReference type="Proteomes" id="UP000076858">
    <property type="component" value="Unassembled WGS sequence"/>
</dbReference>
<evidence type="ECO:0000313" key="2">
    <source>
        <dbReference type="Proteomes" id="UP000076858"/>
    </source>
</evidence>